<organism evidence="1 3">
    <name type="scientific">Paenimyroides ceti</name>
    <dbReference type="NCBI Taxonomy" id="395087"/>
    <lineage>
        <taxon>Bacteria</taxon>
        <taxon>Pseudomonadati</taxon>
        <taxon>Bacteroidota</taxon>
        <taxon>Flavobacteriia</taxon>
        <taxon>Flavobacteriales</taxon>
        <taxon>Flavobacteriaceae</taxon>
        <taxon>Paenimyroides</taxon>
    </lineage>
</organism>
<proteinExistence type="predicted"/>
<reference evidence="1" key="3">
    <citation type="submission" date="2023-06" db="EMBL/GenBank/DDBJ databases">
        <authorList>
            <person name="Lucena T."/>
            <person name="Sun Q."/>
        </authorList>
    </citation>
    <scope>NUCLEOTIDE SEQUENCE</scope>
    <source>
        <strain evidence="1">CECT 7184</strain>
    </source>
</reference>
<dbReference type="RefSeq" id="WP_290364235.1">
    <property type="nucleotide sequence ID" value="NZ_JAUFQU010000001.1"/>
</dbReference>
<sequence>MNITGYSGCFFVDRVSVNRTCLLFQSLIGSSYHFRNYCLLH</sequence>
<evidence type="ECO:0000313" key="3">
    <source>
        <dbReference type="Proteomes" id="UP001242368"/>
    </source>
</evidence>
<protein>
    <submittedName>
        <fullName evidence="1">Uncharacterized protein</fullName>
    </submittedName>
</protein>
<dbReference type="Proteomes" id="UP001242368">
    <property type="component" value="Unassembled WGS sequence"/>
</dbReference>
<evidence type="ECO:0000313" key="1">
    <source>
        <dbReference type="EMBL" id="MDN3708367.1"/>
    </source>
</evidence>
<evidence type="ECO:0000313" key="2">
    <source>
        <dbReference type="EMBL" id="MDN3709542.1"/>
    </source>
</evidence>
<name>A0ABT8CZ74_9FLAO</name>
<gene>
    <name evidence="1" type="ORF">QW060_14795</name>
    <name evidence="2" type="ORF">QW060_21445</name>
</gene>
<keyword evidence="3" id="KW-1185">Reference proteome</keyword>
<dbReference type="EMBL" id="JAUFQU010000001">
    <property type="protein sequence ID" value="MDN3708367.1"/>
    <property type="molecule type" value="Genomic_DNA"/>
</dbReference>
<accession>A0ABT8CZ74</accession>
<reference evidence="1" key="1">
    <citation type="journal article" date="2014" name="Int. J. Syst. Evol. Microbiol.">
        <title>Complete genome of a new Firmicutes species belonging to the dominant human colonic microbiota ('Ruminococcus bicirculans') reveals two chromosomes and a selective capacity to utilize plant glucans.</title>
        <authorList>
            <consortium name="NISC Comparative Sequencing Program"/>
            <person name="Wegmann U."/>
            <person name="Louis P."/>
            <person name="Goesmann A."/>
            <person name="Henrissat B."/>
            <person name="Duncan S.H."/>
            <person name="Flint H.J."/>
        </authorList>
    </citation>
    <scope>NUCLEOTIDE SEQUENCE</scope>
    <source>
        <strain evidence="1">CECT 7184</strain>
    </source>
</reference>
<reference evidence="3" key="2">
    <citation type="journal article" date="2019" name="Int. J. Syst. Evol. Microbiol.">
        <title>The Global Catalogue of Microorganisms (GCM) 10K type strain sequencing project: providing services to taxonomists for standard genome sequencing and annotation.</title>
        <authorList>
            <consortium name="The Broad Institute Genomics Platform"/>
            <consortium name="The Broad Institute Genome Sequencing Center for Infectious Disease"/>
            <person name="Wu L."/>
            <person name="Ma J."/>
        </authorList>
    </citation>
    <scope>NUCLEOTIDE SEQUENCE [LARGE SCALE GENOMIC DNA]</scope>
    <source>
        <strain evidence="3">CECT 7184</strain>
    </source>
</reference>
<comment type="caution">
    <text evidence="1">The sequence shown here is derived from an EMBL/GenBank/DDBJ whole genome shotgun (WGS) entry which is preliminary data.</text>
</comment>
<dbReference type="EMBL" id="JAUFQU010000041">
    <property type="protein sequence ID" value="MDN3709542.1"/>
    <property type="molecule type" value="Genomic_DNA"/>
</dbReference>